<evidence type="ECO:0000313" key="3">
    <source>
        <dbReference type="EMBL" id="NKY02483.1"/>
    </source>
</evidence>
<sequence length="300" mass="30946">MPSRKLLAAYLPTPGGEDALALGIALAGPFHAALDVCMVLPPPPQGGDGGADADPVRKTTEMLDAQAADWLSEAVGRIPDEVVAEGHIAFHENAAEGLVAEAESTGSAAIIVGGSGGGIRGRHALGSVVNDLLHISTKPVVITPLGAQETARPPRRITCAIGRRPGATPLLRAAVDACSRSGLPLRLVSLVTSDDATAHRDGDKTGDDEKQAVAHATEQLAEHVATIGAQLPDGQEITSEVITGDTIEDAVASLEWTAEDIIFVGSSRLARPQQLFFGATASKMLRALAIPMVVVPKDPD</sequence>
<evidence type="ECO:0000313" key="4">
    <source>
        <dbReference type="Proteomes" id="UP000563898"/>
    </source>
</evidence>
<dbReference type="PANTHER" id="PTHR46268">
    <property type="entry name" value="STRESS RESPONSE PROTEIN NHAX"/>
    <property type="match status" value="1"/>
</dbReference>
<name>A0A846WNY3_9ACTN</name>
<evidence type="ECO:0000259" key="2">
    <source>
        <dbReference type="Pfam" id="PF00582"/>
    </source>
</evidence>
<dbReference type="PANTHER" id="PTHR46268:SF6">
    <property type="entry name" value="UNIVERSAL STRESS PROTEIN UP12"/>
    <property type="match status" value="1"/>
</dbReference>
<proteinExistence type="inferred from homology"/>
<evidence type="ECO:0000256" key="1">
    <source>
        <dbReference type="ARBA" id="ARBA00008791"/>
    </source>
</evidence>
<dbReference type="AlphaFoldDB" id="A0A846WNY3"/>
<dbReference type="EMBL" id="JAAXPC010000007">
    <property type="protein sequence ID" value="NKY02483.1"/>
    <property type="molecule type" value="Genomic_DNA"/>
</dbReference>
<dbReference type="RefSeq" id="WP_006371595.1">
    <property type="nucleotide sequence ID" value="NZ_CP116236.1"/>
</dbReference>
<dbReference type="SUPFAM" id="SSF52402">
    <property type="entry name" value="Adenine nucleotide alpha hydrolases-like"/>
    <property type="match status" value="2"/>
</dbReference>
<dbReference type="Pfam" id="PF00582">
    <property type="entry name" value="Usp"/>
    <property type="match status" value="2"/>
</dbReference>
<gene>
    <name evidence="3" type="ORF">HGA05_12945</name>
</gene>
<dbReference type="InterPro" id="IPR006016">
    <property type="entry name" value="UspA"/>
</dbReference>
<protein>
    <submittedName>
        <fullName evidence="3">Universal stress protein</fullName>
    </submittedName>
</protein>
<organism evidence="3 4">
    <name type="scientific">Gordonia polyisoprenivorans</name>
    <dbReference type="NCBI Taxonomy" id="84595"/>
    <lineage>
        <taxon>Bacteria</taxon>
        <taxon>Bacillati</taxon>
        <taxon>Actinomycetota</taxon>
        <taxon>Actinomycetes</taxon>
        <taxon>Mycobacteriales</taxon>
        <taxon>Gordoniaceae</taxon>
        <taxon>Gordonia</taxon>
    </lineage>
</organism>
<dbReference type="Proteomes" id="UP000563898">
    <property type="component" value="Unassembled WGS sequence"/>
</dbReference>
<feature type="domain" description="UspA" evidence="2">
    <location>
        <begin position="155"/>
        <end position="296"/>
    </location>
</feature>
<accession>A0A846WNY3</accession>
<comment type="caution">
    <text evidence="3">The sequence shown here is derived from an EMBL/GenBank/DDBJ whole genome shotgun (WGS) entry which is preliminary data.</text>
</comment>
<comment type="similarity">
    <text evidence="1">Belongs to the universal stress protein A family.</text>
</comment>
<feature type="domain" description="UspA" evidence="2">
    <location>
        <begin position="4"/>
        <end position="144"/>
    </location>
</feature>
<dbReference type="Gene3D" id="3.40.50.12370">
    <property type="match status" value="1"/>
</dbReference>
<reference evidence="3 4" key="1">
    <citation type="submission" date="2020-04" db="EMBL/GenBank/DDBJ databases">
        <title>MicrobeNet Type strains.</title>
        <authorList>
            <person name="Nicholson A.C."/>
        </authorList>
    </citation>
    <scope>NUCLEOTIDE SEQUENCE [LARGE SCALE GENOMIC DNA]</scope>
    <source>
        <strain evidence="3 4">ATCC BAA-14</strain>
    </source>
</reference>